<comment type="caution">
    <text evidence="1">The sequence shown here is derived from an EMBL/GenBank/DDBJ whole genome shotgun (WGS) entry which is preliminary data.</text>
</comment>
<proteinExistence type="predicted"/>
<organism evidence="1 2">
    <name type="scientific">Sphingomonas leidyi</name>
    <dbReference type="NCBI Taxonomy" id="68569"/>
    <lineage>
        <taxon>Bacteria</taxon>
        <taxon>Pseudomonadati</taxon>
        <taxon>Pseudomonadota</taxon>
        <taxon>Alphaproteobacteria</taxon>
        <taxon>Sphingomonadales</taxon>
        <taxon>Sphingomonadaceae</taxon>
        <taxon>Sphingomonas</taxon>
    </lineage>
</organism>
<dbReference type="EMBL" id="JAASQV010000001">
    <property type="protein sequence ID" value="NIJ63428.1"/>
    <property type="molecule type" value="Genomic_DNA"/>
</dbReference>
<dbReference type="Proteomes" id="UP000564677">
    <property type="component" value="Unassembled WGS sequence"/>
</dbReference>
<gene>
    <name evidence="1" type="ORF">FHR20_000359</name>
</gene>
<evidence type="ECO:0000313" key="1">
    <source>
        <dbReference type="EMBL" id="NIJ63428.1"/>
    </source>
</evidence>
<keyword evidence="2" id="KW-1185">Reference proteome</keyword>
<name>A0A7X5UWH1_9SPHN</name>
<sequence>MVNSSNNSNGCNWGVCCPTAFGSIVAWPSDREWVESCHLTIFER</sequence>
<evidence type="ECO:0000313" key="2">
    <source>
        <dbReference type="Proteomes" id="UP000564677"/>
    </source>
</evidence>
<accession>A0A7X5UWH1</accession>
<protein>
    <submittedName>
        <fullName evidence="1">Uncharacterized protein</fullName>
    </submittedName>
</protein>
<dbReference type="AlphaFoldDB" id="A0A7X5UWH1"/>
<reference evidence="1 2" key="1">
    <citation type="submission" date="2020-03" db="EMBL/GenBank/DDBJ databases">
        <title>Genomic Encyclopedia of Type Strains, Phase IV (KMG-IV): sequencing the most valuable type-strain genomes for metagenomic binning, comparative biology and taxonomic classification.</title>
        <authorList>
            <person name="Goeker M."/>
        </authorList>
    </citation>
    <scope>NUCLEOTIDE SEQUENCE [LARGE SCALE GENOMIC DNA]</scope>
    <source>
        <strain evidence="1 2">DSM 4733</strain>
    </source>
</reference>